<evidence type="ECO:0008006" key="3">
    <source>
        <dbReference type="Google" id="ProtNLM"/>
    </source>
</evidence>
<dbReference type="Proteomes" id="UP001225072">
    <property type="component" value="Unassembled WGS sequence"/>
</dbReference>
<dbReference type="EMBL" id="JAUTAL010000001">
    <property type="protein sequence ID" value="MDQ1095242.1"/>
    <property type="molecule type" value="Genomic_DNA"/>
</dbReference>
<protein>
    <recommendedName>
        <fullName evidence="3">DUF4840 domain-containing protein</fullName>
    </recommendedName>
</protein>
<evidence type="ECO:0000313" key="2">
    <source>
        <dbReference type="Proteomes" id="UP001225072"/>
    </source>
</evidence>
<keyword evidence="2" id="KW-1185">Reference proteome</keyword>
<organism evidence="1 2">
    <name type="scientific">Chryseobacterium camelliae</name>
    <dbReference type="NCBI Taxonomy" id="1265445"/>
    <lineage>
        <taxon>Bacteria</taxon>
        <taxon>Pseudomonadati</taxon>
        <taxon>Bacteroidota</taxon>
        <taxon>Flavobacteriia</taxon>
        <taxon>Flavobacteriales</taxon>
        <taxon>Weeksellaceae</taxon>
        <taxon>Chryseobacterium group</taxon>
        <taxon>Chryseobacterium</taxon>
    </lineage>
</organism>
<dbReference type="RefSeq" id="WP_307445831.1">
    <property type="nucleotide sequence ID" value="NZ_JAUTAL010000001.1"/>
</dbReference>
<evidence type="ECO:0000313" key="1">
    <source>
        <dbReference type="EMBL" id="MDQ1095242.1"/>
    </source>
</evidence>
<name>A0ABU0TDT7_9FLAO</name>
<sequence length="189" mass="20354">MKIVSISKTVAAVLALTILFLTSCERDDIIRPKDVTAVGGQYSGELNVTGTATKKYSTKFAIGGVGIELGQMPLDEIIPLVIKDSQQAQTALAKTPFGLLKMDYSAVSTESGIINVFATPEQMKFDVLEDGKTKNVNVSFNVTSQPVYSISKKTINFEVQATQISVDGKVVASSPIHFKFVQCKNLSAK</sequence>
<gene>
    <name evidence="1" type="ORF">QE404_000389</name>
</gene>
<dbReference type="PROSITE" id="PS51257">
    <property type="entry name" value="PROKAR_LIPOPROTEIN"/>
    <property type="match status" value="1"/>
</dbReference>
<reference evidence="1 2" key="1">
    <citation type="submission" date="2023-07" db="EMBL/GenBank/DDBJ databases">
        <title>Functional and genomic diversity of the sorghum phyllosphere microbiome.</title>
        <authorList>
            <person name="Shade A."/>
        </authorList>
    </citation>
    <scope>NUCLEOTIDE SEQUENCE [LARGE SCALE GENOMIC DNA]</scope>
    <source>
        <strain evidence="1 2">SORGH_AS_1064</strain>
    </source>
</reference>
<proteinExistence type="predicted"/>
<comment type="caution">
    <text evidence="1">The sequence shown here is derived from an EMBL/GenBank/DDBJ whole genome shotgun (WGS) entry which is preliminary data.</text>
</comment>
<accession>A0ABU0TDT7</accession>